<proteinExistence type="predicted"/>
<dbReference type="InterPro" id="IPR052356">
    <property type="entry name" value="Thiol_S-MT"/>
</dbReference>
<accession>A0ABS4XGP4</accession>
<dbReference type="EMBL" id="JAGIOF010000001">
    <property type="protein sequence ID" value="MBP2387649.1"/>
    <property type="molecule type" value="Genomic_DNA"/>
</dbReference>
<sequence length="206" mass="22216">MPNIYERLVLPRLIAVSCGNKSLVPLRELVCASLYGNVVEIGFGSGSNVGHYPSAVDCVVAVEPSDAAWKLSTMARDASAVKVVRGSLDGQWLAEADGSFEAALSTFTLCTIPDPAAALAELRRVLKPGGELHFLEHGLAPDERVARWQHRIEPVQKALAGGCHLTRSNVEMLREAGFRITKLETFYQPGVPRFEGAFSLGTAARD</sequence>
<organism evidence="2 3">
    <name type="scientific">Paeniglutamicibacter kerguelensis</name>
    <dbReference type="NCBI Taxonomy" id="254788"/>
    <lineage>
        <taxon>Bacteria</taxon>
        <taxon>Bacillati</taxon>
        <taxon>Actinomycetota</taxon>
        <taxon>Actinomycetes</taxon>
        <taxon>Micrococcales</taxon>
        <taxon>Micrococcaceae</taxon>
        <taxon>Paeniglutamicibacter</taxon>
    </lineage>
</organism>
<dbReference type="Pfam" id="PF08241">
    <property type="entry name" value="Methyltransf_11"/>
    <property type="match status" value="1"/>
</dbReference>
<evidence type="ECO:0000259" key="1">
    <source>
        <dbReference type="Pfam" id="PF08241"/>
    </source>
</evidence>
<name>A0ABS4XGP4_9MICC</name>
<dbReference type="CDD" id="cd02440">
    <property type="entry name" value="AdoMet_MTases"/>
    <property type="match status" value="1"/>
</dbReference>
<dbReference type="PANTHER" id="PTHR45036:SF1">
    <property type="entry name" value="METHYLTRANSFERASE LIKE 7A"/>
    <property type="match status" value="1"/>
</dbReference>
<dbReference type="InterPro" id="IPR013216">
    <property type="entry name" value="Methyltransf_11"/>
</dbReference>
<protein>
    <submittedName>
        <fullName evidence="2">Ubiquinone/menaquinone biosynthesis C-methylase UbiE</fullName>
    </submittedName>
</protein>
<dbReference type="PANTHER" id="PTHR45036">
    <property type="entry name" value="METHYLTRANSFERASE LIKE 7B"/>
    <property type="match status" value="1"/>
</dbReference>
<feature type="domain" description="Methyltransferase type 11" evidence="1">
    <location>
        <begin position="39"/>
        <end position="133"/>
    </location>
</feature>
<evidence type="ECO:0000313" key="3">
    <source>
        <dbReference type="Proteomes" id="UP001296993"/>
    </source>
</evidence>
<dbReference type="InterPro" id="IPR029063">
    <property type="entry name" value="SAM-dependent_MTases_sf"/>
</dbReference>
<dbReference type="Gene3D" id="3.40.50.150">
    <property type="entry name" value="Vaccinia Virus protein VP39"/>
    <property type="match status" value="1"/>
</dbReference>
<dbReference type="Proteomes" id="UP001296993">
    <property type="component" value="Unassembled WGS sequence"/>
</dbReference>
<keyword evidence="2" id="KW-0830">Ubiquinone</keyword>
<dbReference type="SUPFAM" id="SSF53335">
    <property type="entry name" value="S-adenosyl-L-methionine-dependent methyltransferases"/>
    <property type="match status" value="1"/>
</dbReference>
<keyword evidence="3" id="KW-1185">Reference proteome</keyword>
<comment type="caution">
    <text evidence="2">The sequence shown here is derived from an EMBL/GenBank/DDBJ whole genome shotgun (WGS) entry which is preliminary data.</text>
</comment>
<gene>
    <name evidence="2" type="ORF">JOF47_003160</name>
</gene>
<evidence type="ECO:0000313" key="2">
    <source>
        <dbReference type="EMBL" id="MBP2387649.1"/>
    </source>
</evidence>
<dbReference type="RefSeq" id="WP_210000046.1">
    <property type="nucleotide sequence ID" value="NZ_BAAAJY010000001.1"/>
</dbReference>
<reference evidence="2 3" key="1">
    <citation type="submission" date="2021-03" db="EMBL/GenBank/DDBJ databases">
        <title>Sequencing the genomes of 1000 actinobacteria strains.</title>
        <authorList>
            <person name="Klenk H.-P."/>
        </authorList>
    </citation>
    <scope>NUCLEOTIDE SEQUENCE [LARGE SCALE GENOMIC DNA]</scope>
    <source>
        <strain evidence="2 3">DSM 15797</strain>
    </source>
</reference>